<organism evidence="3 4">
    <name type="scientific">Nephila pilipes</name>
    <name type="common">Giant wood spider</name>
    <name type="synonym">Nephila maculata</name>
    <dbReference type="NCBI Taxonomy" id="299642"/>
    <lineage>
        <taxon>Eukaryota</taxon>
        <taxon>Metazoa</taxon>
        <taxon>Ecdysozoa</taxon>
        <taxon>Arthropoda</taxon>
        <taxon>Chelicerata</taxon>
        <taxon>Arachnida</taxon>
        <taxon>Araneae</taxon>
        <taxon>Araneomorphae</taxon>
        <taxon>Entelegynae</taxon>
        <taxon>Araneoidea</taxon>
        <taxon>Nephilidae</taxon>
        <taxon>Nephila</taxon>
    </lineage>
</organism>
<evidence type="ECO:0000256" key="1">
    <source>
        <dbReference type="SAM" id="MobiDB-lite"/>
    </source>
</evidence>
<comment type="caution">
    <text evidence="3">The sequence shown here is derived from an EMBL/GenBank/DDBJ whole genome shotgun (WGS) entry which is preliminary data.</text>
</comment>
<name>A0A8X6PDM9_NEPPI</name>
<dbReference type="OrthoDB" id="6426406at2759"/>
<accession>A0A8X6PDM9</accession>
<dbReference type="Proteomes" id="UP000887013">
    <property type="component" value="Unassembled WGS sequence"/>
</dbReference>
<dbReference type="EMBL" id="BMAW01114590">
    <property type="protein sequence ID" value="GFT62431.1"/>
    <property type="molecule type" value="Genomic_DNA"/>
</dbReference>
<keyword evidence="4" id="KW-1185">Reference proteome</keyword>
<feature type="transmembrane region" description="Helical" evidence="2">
    <location>
        <begin position="37"/>
        <end position="56"/>
    </location>
</feature>
<feature type="region of interest" description="Disordered" evidence="1">
    <location>
        <begin position="88"/>
        <end position="124"/>
    </location>
</feature>
<protein>
    <submittedName>
        <fullName evidence="3">Uncharacterized protein</fullName>
    </submittedName>
</protein>
<gene>
    <name evidence="3" type="primary">AVEN_124258_1</name>
    <name evidence="3" type="ORF">NPIL_513101</name>
</gene>
<reference evidence="3" key="1">
    <citation type="submission" date="2020-08" db="EMBL/GenBank/DDBJ databases">
        <title>Multicomponent nature underlies the extraordinary mechanical properties of spider dragline silk.</title>
        <authorList>
            <person name="Kono N."/>
            <person name="Nakamura H."/>
            <person name="Mori M."/>
            <person name="Yoshida Y."/>
            <person name="Ohtoshi R."/>
            <person name="Malay A.D."/>
            <person name="Moran D.A.P."/>
            <person name="Tomita M."/>
            <person name="Numata K."/>
            <person name="Arakawa K."/>
        </authorList>
    </citation>
    <scope>NUCLEOTIDE SEQUENCE</scope>
</reference>
<feature type="compositionally biased region" description="Basic and acidic residues" evidence="1">
    <location>
        <begin position="88"/>
        <end position="100"/>
    </location>
</feature>
<keyword evidence="2" id="KW-0812">Transmembrane</keyword>
<dbReference type="AlphaFoldDB" id="A0A8X6PDM9"/>
<evidence type="ECO:0000313" key="3">
    <source>
        <dbReference type="EMBL" id="GFT62431.1"/>
    </source>
</evidence>
<evidence type="ECO:0000256" key="2">
    <source>
        <dbReference type="SAM" id="Phobius"/>
    </source>
</evidence>
<sequence length="157" mass="17908">MLSDIIATSSHLMAESYPCSTRQSLRYTTSATEPMKYLLLSLAAIAVLFCLTSAQMSKRCQSVCSRSDGQEFCQRCRMRVPMRFGKRMEAPLDSRDDASSDSKQSIHVQNDADDGPYDDSNRLSETNNLQVETRLLLNSMRNFARDLEEWGREIYDQ</sequence>
<keyword evidence="2" id="KW-1133">Transmembrane helix</keyword>
<proteinExistence type="predicted"/>
<keyword evidence="2" id="KW-0472">Membrane</keyword>
<evidence type="ECO:0000313" key="4">
    <source>
        <dbReference type="Proteomes" id="UP000887013"/>
    </source>
</evidence>